<dbReference type="GO" id="GO:0005886">
    <property type="term" value="C:plasma membrane"/>
    <property type="evidence" value="ECO:0007669"/>
    <property type="project" value="TreeGrafter"/>
</dbReference>
<dbReference type="PROSITE" id="PS50283">
    <property type="entry name" value="NA_SOLUT_SYMP_3"/>
    <property type="match status" value="1"/>
</dbReference>
<protein>
    <submittedName>
        <fullName evidence="9">Sodium:solute symporter family protein</fullName>
    </submittedName>
</protein>
<gene>
    <name evidence="9" type="ORF">EYH13_01320</name>
</gene>
<keyword evidence="6 8" id="KW-0472">Membrane</keyword>
<comment type="subcellular location">
    <subcellularLocation>
        <location evidence="1">Membrane</location>
        <topology evidence="1">Multi-pass membrane protein</topology>
    </subcellularLocation>
</comment>
<feature type="transmembrane region" description="Helical" evidence="8">
    <location>
        <begin position="279"/>
        <end position="304"/>
    </location>
</feature>
<dbReference type="Pfam" id="PF00474">
    <property type="entry name" value="SSF"/>
    <property type="match status" value="1"/>
</dbReference>
<evidence type="ECO:0000256" key="3">
    <source>
        <dbReference type="ARBA" id="ARBA00022448"/>
    </source>
</evidence>
<dbReference type="CDD" id="cd10322">
    <property type="entry name" value="SLC5sbd"/>
    <property type="match status" value="1"/>
</dbReference>
<evidence type="ECO:0000313" key="9">
    <source>
        <dbReference type="EMBL" id="HIP74800.1"/>
    </source>
</evidence>
<proteinExistence type="inferred from homology"/>
<keyword evidence="4 8" id="KW-0812">Transmembrane</keyword>
<dbReference type="Gene3D" id="1.20.1730.10">
    <property type="entry name" value="Sodium/glucose cotransporter"/>
    <property type="match status" value="1"/>
</dbReference>
<feature type="transmembrane region" description="Helical" evidence="8">
    <location>
        <begin position="408"/>
        <end position="427"/>
    </location>
</feature>
<evidence type="ECO:0000313" key="10">
    <source>
        <dbReference type="Proteomes" id="UP000649326"/>
    </source>
</evidence>
<feature type="transmembrane region" description="Helical" evidence="8">
    <location>
        <begin position="439"/>
        <end position="460"/>
    </location>
</feature>
<dbReference type="PANTHER" id="PTHR48086">
    <property type="entry name" value="SODIUM/PROLINE SYMPORTER-RELATED"/>
    <property type="match status" value="1"/>
</dbReference>
<dbReference type="InterPro" id="IPR050277">
    <property type="entry name" value="Sodium:Solute_Symporter"/>
</dbReference>
<feature type="transmembrane region" description="Helical" evidence="8">
    <location>
        <begin position="6"/>
        <end position="23"/>
    </location>
</feature>
<feature type="transmembrane region" description="Helical" evidence="8">
    <location>
        <begin position="333"/>
        <end position="363"/>
    </location>
</feature>
<evidence type="ECO:0000256" key="2">
    <source>
        <dbReference type="ARBA" id="ARBA00006434"/>
    </source>
</evidence>
<evidence type="ECO:0000256" key="5">
    <source>
        <dbReference type="ARBA" id="ARBA00022989"/>
    </source>
</evidence>
<dbReference type="AlphaFoldDB" id="A0A833DYT8"/>
<feature type="transmembrane region" description="Helical" evidence="8">
    <location>
        <begin position="487"/>
        <end position="504"/>
    </location>
</feature>
<dbReference type="GO" id="GO:0022857">
    <property type="term" value="F:transmembrane transporter activity"/>
    <property type="evidence" value="ECO:0007669"/>
    <property type="project" value="InterPro"/>
</dbReference>
<feature type="transmembrane region" description="Helical" evidence="8">
    <location>
        <begin position="122"/>
        <end position="141"/>
    </location>
</feature>
<dbReference type="Proteomes" id="UP000649326">
    <property type="component" value="Unassembled WGS sequence"/>
</dbReference>
<organism evidence="9 10">
    <name type="scientific">Thermococcus paralvinellae</name>
    <dbReference type="NCBI Taxonomy" id="582419"/>
    <lineage>
        <taxon>Archaea</taxon>
        <taxon>Methanobacteriati</taxon>
        <taxon>Methanobacteriota</taxon>
        <taxon>Thermococci</taxon>
        <taxon>Thermococcales</taxon>
        <taxon>Thermococcaceae</taxon>
        <taxon>Thermococcus</taxon>
    </lineage>
</organism>
<reference evidence="9" key="1">
    <citation type="journal article" date="2020" name="ISME J.">
        <title>Gammaproteobacteria mediating utilization of methyl-, sulfur- and petroleum organic compounds in deep ocean hydrothermal plumes.</title>
        <authorList>
            <person name="Zhou Z."/>
            <person name="Liu Y."/>
            <person name="Pan J."/>
            <person name="Cron B.R."/>
            <person name="Toner B.M."/>
            <person name="Anantharaman K."/>
            <person name="Breier J.A."/>
            <person name="Dick G.J."/>
            <person name="Li M."/>
        </authorList>
    </citation>
    <scope>NUCLEOTIDE SEQUENCE</scope>
    <source>
        <strain evidence="9">SZUA-1451</strain>
    </source>
</reference>
<feature type="transmembrane region" description="Helical" evidence="8">
    <location>
        <begin position="242"/>
        <end position="259"/>
    </location>
</feature>
<name>A0A833DYT8_9EURY</name>
<evidence type="ECO:0000256" key="1">
    <source>
        <dbReference type="ARBA" id="ARBA00004141"/>
    </source>
</evidence>
<feature type="transmembrane region" description="Helical" evidence="8">
    <location>
        <begin position="161"/>
        <end position="186"/>
    </location>
</feature>
<evidence type="ECO:0000256" key="7">
    <source>
        <dbReference type="RuleBase" id="RU362091"/>
    </source>
</evidence>
<dbReference type="InterPro" id="IPR038377">
    <property type="entry name" value="Na/Glc_symporter_sf"/>
</dbReference>
<feature type="transmembrane region" description="Helical" evidence="8">
    <location>
        <begin position="44"/>
        <end position="63"/>
    </location>
</feature>
<comment type="caution">
    <text evidence="9">The sequence shown here is derived from an EMBL/GenBank/DDBJ whole genome shotgun (WGS) entry which is preliminary data.</text>
</comment>
<comment type="similarity">
    <text evidence="2 7">Belongs to the sodium:solute symporter (SSF) (TC 2.A.21) family.</text>
</comment>
<feature type="transmembrane region" description="Helical" evidence="8">
    <location>
        <begin position="75"/>
        <end position="95"/>
    </location>
</feature>
<feature type="transmembrane region" description="Helical" evidence="8">
    <location>
        <begin position="383"/>
        <end position="402"/>
    </location>
</feature>
<evidence type="ECO:0000256" key="4">
    <source>
        <dbReference type="ARBA" id="ARBA00022692"/>
    </source>
</evidence>
<keyword evidence="3" id="KW-0813">Transport</keyword>
<accession>A0A833DYT8</accession>
<evidence type="ECO:0000256" key="8">
    <source>
        <dbReference type="SAM" id="Phobius"/>
    </source>
</evidence>
<dbReference type="InterPro" id="IPR001734">
    <property type="entry name" value="Na/solute_symporter"/>
</dbReference>
<evidence type="ECO:0000256" key="6">
    <source>
        <dbReference type="ARBA" id="ARBA00023136"/>
    </source>
</evidence>
<feature type="transmembrane region" description="Helical" evidence="8">
    <location>
        <begin position="193"/>
        <end position="213"/>
    </location>
</feature>
<keyword evidence="5 8" id="KW-1133">Transmembrane helix</keyword>
<sequence length="507" mass="54911">MEHIALIIIFSWLAITALIGMLTTKRKLKKLASAESWFVAGRSVGLVVLWLSMGANIYSAYTFLGLPGYAARLGIRVWAITLYGMISFIIGFIIVPKLWSYAKKRGWLTIADAFEDLYSSKAVGAFVAITGALWSIPYVQLQIQGIGYIIEVAGYGLVNPIIAKTIAFLLIAVFTIVGGLMSVIFINALQGAIMLIAIWGIGIIVPMIAFGGFQGLFDTVSTYAANLPPGATFSLYFRPQDFAWMVTILVTAPLAFWLWPNRIQNIFGGKDVSTVKKNIVMVGLYQISQIAAIMVGLTAVGLYVKGLLNVPIYQKEYADMSFMLVVRTVFREYPWIVGLVGAGALAASISTAAAILHVTGALFSRNAYQRIFKPDASERELVFSARLFTTVISVISFVLAIVAPEVLIALLLVGYAGIVQFFPPLIIKMVKPDVIGGKTAIISMSLGMATVALIKSAGTIKDALSATALSPIGEILYGLKSYGLFEGFYGLIVNLVIILIAYMVRKT</sequence>
<dbReference type="EMBL" id="DQUG01000056">
    <property type="protein sequence ID" value="HIP74800.1"/>
    <property type="molecule type" value="Genomic_DNA"/>
</dbReference>